<dbReference type="Proteomes" id="UP000189733">
    <property type="component" value="Unassembled WGS sequence"/>
</dbReference>
<dbReference type="EMBL" id="FUYA01000005">
    <property type="protein sequence ID" value="SKA73068.1"/>
    <property type="molecule type" value="Genomic_DNA"/>
</dbReference>
<evidence type="ECO:0000313" key="1">
    <source>
        <dbReference type="EMBL" id="SKA73068.1"/>
    </source>
</evidence>
<evidence type="ECO:0000313" key="2">
    <source>
        <dbReference type="Proteomes" id="UP000189733"/>
    </source>
</evidence>
<dbReference type="RefSeq" id="WP_078685068.1">
    <property type="nucleotide sequence ID" value="NZ_FUYA01000005.1"/>
</dbReference>
<proteinExistence type="predicted"/>
<protein>
    <submittedName>
        <fullName evidence="1">Uncharacterized protein</fullName>
    </submittedName>
</protein>
<dbReference type="STRING" id="1121442.SAMN02745702_01784"/>
<name>A0A1T4W7Q3_9BACT</name>
<dbReference type="OrthoDB" id="5471843at2"/>
<reference evidence="1 2" key="1">
    <citation type="submission" date="2017-02" db="EMBL/GenBank/DDBJ databases">
        <authorList>
            <person name="Peterson S.W."/>
        </authorList>
    </citation>
    <scope>NUCLEOTIDE SEQUENCE [LARGE SCALE GENOMIC DNA]</scope>
    <source>
        <strain evidence="1 2">DSM 18034</strain>
    </source>
</reference>
<gene>
    <name evidence="1" type="ORF">SAMN02745702_01784</name>
</gene>
<sequence length="289" mass="31966">MRIGGYGSGFSGGNPSGSPEYNRRVFRSRFRVGENIHGRLRYYIRPELALITVEGIELTAQITSLPAPQPGNLVCFRILQLTPEIILQEKGISHAPASALETALASFHHTRGLFEKAARPILFSPKLSQCPPAKRHTFFMNEIDAAPELPELWKTVWASCATLRQELKTVGPWEMAYRPWQFPGMTESECVQDAQYSSGLRGEAALSALHPDCGKLEIRNYLLDPHAQCQPAMEHPAERPDITALASLFLPHPNHTIFLAAVPLPPSSQHGSIARIIQKAPSGHLRLTV</sequence>
<dbReference type="AlphaFoldDB" id="A0A1T4W7Q3"/>
<accession>A0A1T4W7Q3</accession>
<organism evidence="1 2">
    <name type="scientific">Desulfobaculum bizertense DSM 18034</name>
    <dbReference type="NCBI Taxonomy" id="1121442"/>
    <lineage>
        <taxon>Bacteria</taxon>
        <taxon>Pseudomonadati</taxon>
        <taxon>Thermodesulfobacteriota</taxon>
        <taxon>Desulfovibrionia</taxon>
        <taxon>Desulfovibrionales</taxon>
        <taxon>Desulfovibrionaceae</taxon>
        <taxon>Desulfobaculum</taxon>
    </lineage>
</organism>
<keyword evidence="2" id="KW-1185">Reference proteome</keyword>